<evidence type="ECO:0000256" key="8">
    <source>
        <dbReference type="ARBA" id="ARBA00023239"/>
    </source>
</evidence>
<accession>A0A4Q4TZC3</accession>
<evidence type="ECO:0000313" key="16">
    <source>
        <dbReference type="Proteomes" id="UP000293360"/>
    </source>
</evidence>
<evidence type="ECO:0000256" key="5">
    <source>
        <dbReference type="ARBA" id="ARBA00022723"/>
    </source>
</evidence>
<feature type="domain" description="D-serine dehydratase-like" evidence="14">
    <location>
        <begin position="328"/>
        <end position="452"/>
    </location>
</feature>
<evidence type="ECO:0000256" key="6">
    <source>
        <dbReference type="ARBA" id="ARBA00022833"/>
    </source>
</evidence>
<evidence type="ECO:0000256" key="9">
    <source>
        <dbReference type="ARBA" id="ARBA00051198"/>
    </source>
</evidence>
<dbReference type="EMBL" id="QJNU01000009">
    <property type="protein sequence ID" value="RYP11013.1"/>
    <property type="molecule type" value="Genomic_DNA"/>
</dbReference>
<comment type="caution">
    <text evidence="15">The sequence shown here is derived from an EMBL/GenBank/DDBJ whole genome shotgun (WGS) entry which is preliminary data.</text>
</comment>
<dbReference type="GO" id="GO:0046872">
    <property type="term" value="F:metal ion binding"/>
    <property type="evidence" value="ECO:0007669"/>
    <property type="project" value="UniProtKB-KW"/>
</dbReference>
<dbReference type="InterPro" id="IPR029066">
    <property type="entry name" value="PLP-binding_barrel"/>
</dbReference>
<sequence length="472" mass="50339">MAGSRVSKETLQARFAGKSLHEVGTPAVVLDLAKVEANCNLMLEAVQRLGLGWRCHIKTHKTIELTRLQVGDKSTTPVSVMVSTVLEAENIVPLLKEYQEAGRKVNVLYAFPLLGSYVDRLARVSAQLGADGLSVLVDHADQLPHLAALAEKSHGGNRPSVFLKIDMGYGRAGVVPGSPECRRLADELLRAESAGACTFLGLYCHAGHSYATRKDWEAMGLLGEEFGALQRVARSLRRPAGSRPLVLSVGATPTATAIQHPDLDPASASSGPSDAATPAARVKSLIADLKADGFLVELHAGVYPTLDLQQLATHSRDAARHLTASAIGISLLAEVASVYPGRGPGGSTQALVNAGTLALGREPCQDLGEVPGRHYAGWGVVAPWNTGNPAPGPGFPAEHGGWQVVKISQEHGILGWVGGEKEVPLRVGQRVRIWPNHACVTGAGHGWYFVVDSRYEGREDEIVDVWPRWNGW</sequence>
<keyword evidence="8" id="KW-0456">Lyase</keyword>
<dbReference type="STRING" id="155417.A0A4Q4TZC3"/>
<dbReference type="Proteomes" id="UP000293360">
    <property type="component" value="Unassembled WGS sequence"/>
</dbReference>
<dbReference type="GO" id="GO:0008721">
    <property type="term" value="F:D-serine ammonia-lyase activity"/>
    <property type="evidence" value="ECO:0007669"/>
    <property type="project" value="UniProtKB-EC"/>
</dbReference>
<comment type="similarity">
    <text evidence="3">Belongs to the DSD1 family.</text>
</comment>
<dbReference type="Pfam" id="PF01168">
    <property type="entry name" value="Ala_racemase_N"/>
    <property type="match status" value="1"/>
</dbReference>
<keyword evidence="7" id="KW-0663">Pyridoxal phosphate</keyword>
<evidence type="ECO:0000256" key="1">
    <source>
        <dbReference type="ARBA" id="ARBA00001933"/>
    </source>
</evidence>
<reference evidence="15 16" key="1">
    <citation type="submission" date="2018-06" db="EMBL/GenBank/DDBJ databases">
        <title>Complete Genomes of Monosporascus.</title>
        <authorList>
            <person name="Robinson A.J."/>
            <person name="Natvig D.O."/>
        </authorList>
    </citation>
    <scope>NUCLEOTIDE SEQUENCE [LARGE SCALE GENOMIC DNA]</scope>
    <source>
        <strain evidence="15 16">CBS 110550</strain>
    </source>
</reference>
<dbReference type="GO" id="GO:0009636">
    <property type="term" value="P:response to toxic substance"/>
    <property type="evidence" value="ECO:0007669"/>
    <property type="project" value="UniProtKB-KW"/>
</dbReference>
<protein>
    <recommendedName>
        <fullName evidence="12">D-serine dehydratase</fullName>
        <ecNumber evidence="11">4.3.1.18</ecNumber>
    </recommendedName>
    <alternativeName>
        <fullName evidence="13">D-serine deaminase</fullName>
    </alternativeName>
</protein>
<evidence type="ECO:0000256" key="7">
    <source>
        <dbReference type="ARBA" id="ARBA00022898"/>
    </source>
</evidence>
<comment type="function">
    <text evidence="10">Catalyzes the conversion of D-serine to pyruvate and ammonia. May play a role in D-serine detoxification.</text>
</comment>
<evidence type="ECO:0000256" key="3">
    <source>
        <dbReference type="ARBA" id="ARBA00005323"/>
    </source>
</evidence>
<dbReference type="Gene3D" id="2.40.37.20">
    <property type="entry name" value="D-serine dehydratase-like domain"/>
    <property type="match status" value="1"/>
</dbReference>
<dbReference type="EC" id="4.3.1.18" evidence="11"/>
<gene>
    <name evidence="15" type="ORF">DL764_000310</name>
</gene>
<evidence type="ECO:0000256" key="12">
    <source>
        <dbReference type="ARBA" id="ARBA00069616"/>
    </source>
</evidence>
<dbReference type="FunFam" id="3.20.20.10:FF:000016">
    <property type="entry name" value="D-serine dehydratase"/>
    <property type="match status" value="1"/>
</dbReference>
<name>A0A4Q4TZC3_9PEZI</name>
<dbReference type="AlphaFoldDB" id="A0A4Q4TZC3"/>
<evidence type="ECO:0000256" key="4">
    <source>
        <dbReference type="ARBA" id="ARBA00022575"/>
    </source>
</evidence>
<keyword evidence="4" id="KW-0216">Detoxification</keyword>
<keyword evidence="6" id="KW-0862">Zinc</keyword>
<dbReference type="OrthoDB" id="20198at2759"/>
<evidence type="ECO:0000256" key="11">
    <source>
        <dbReference type="ARBA" id="ARBA00066349"/>
    </source>
</evidence>
<dbReference type="InterPro" id="IPR001608">
    <property type="entry name" value="Ala_racemase_N"/>
</dbReference>
<dbReference type="InterPro" id="IPR051466">
    <property type="entry name" value="D-amino_acid_metab_enzyme"/>
</dbReference>
<organism evidence="15 16">
    <name type="scientific">Monosporascus ibericus</name>
    <dbReference type="NCBI Taxonomy" id="155417"/>
    <lineage>
        <taxon>Eukaryota</taxon>
        <taxon>Fungi</taxon>
        <taxon>Dikarya</taxon>
        <taxon>Ascomycota</taxon>
        <taxon>Pezizomycotina</taxon>
        <taxon>Sordariomycetes</taxon>
        <taxon>Xylariomycetidae</taxon>
        <taxon>Xylariales</taxon>
        <taxon>Xylariales incertae sedis</taxon>
        <taxon>Monosporascus</taxon>
    </lineage>
</organism>
<dbReference type="InterPro" id="IPR042208">
    <property type="entry name" value="D-ser_dehydrat-like_sf"/>
</dbReference>
<dbReference type="InterPro" id="IPR026956">
    <property type="entry name" value="D-ser_dehydrat-like_dom"/>
</dbReference>
<comment type="cofactor">
    <cofactor evidence="2">
        <name>Zn(2+)</name>
        <dbReference type="ChEBI" id="CHEBI:29105"/>
    </cofactor>
</comment>
<keyword evidence="16" id="KW-1185">Reference proteome</keyword>
<dbReference type="SMART" id="SM01119">
    <property type="entry name" value="D-ser_dehydrat"/>
    <property type="match status" value="1"/>
</dbReference>
<evidence type="ECO:0000259" key="14">
    <source>
        <dbReference type="SMART" id="SM01119"/>
    </source>
</evidence>
<comment type="catalytic activity">
    <reaction evidence="9">
        <text>D-serine = pyruvate + NH4(+)</text>
        <dbReference type="Rhea" id="RHEA:13977"/>
        <dbReference type="ChEBI" id="CHEBI:15361"/>
        <dbReference type="ChEBI" id="CHEBI:28938"/>
        <dbReference type="ChEBI" id="CHEBI:35247"/>
        <dbReference type="EC" id="4.3.1.18"/>
    </reaction>
    <physiologicalReaction direction="left-to-right" evidence="9">
        <dbReference type="Rhea" id="RHEA:13978"/>
    </physiologicalReaction>
</comment>
<keyword evidence="5" id="KW-0479">Metal-binding</keyword>
<dbReference type="PANTHER" id="PTHR28004:SF2">
    <property type="entry name" value="D-SERINE DEHYDRATASE"/>
    <property type="match status" value="1"/>
</dbReference>
<evidence type="ECO:0000256" key="2">
    <source>
        <dbReference type="ARBA" id="ARBA00001947"/>
    </source>
</evidence>
<dbReference type="GO" id="GO:0036088">
    <property type="term" value="P:D-serine catabolic process"/>
    <property type="evidence" value="ECO:0007669"/>
    <property type="project" value="TreeGrafter"/>
</dbReference>
<evidence type="ECO:0000256" key="10">
    <source>
        <dbReference type="ARBA" id="ARBA00055764"/>
    </source>
</evidence>
<dbReference type="SUPFAM" id="SSF51419">
    <property type="entry name" value="PLP-binding barrel"/>
    <property type="match status" value="1"/>
</dbReference>
<dbReference type="PANTHER" id="PTHR28004">
    <property type="entry name" value="ZGC:162816-RELATED"/>
    <property type="match status" value="1"/>
</dbReference>
<dbReference type="Gene3D" id="3.20.20.10">
    <property type="entry name" value="Alanine racemase"/>
    <property type="match status" value="1"/>
</dbReference>
<dbReference type="Pfam" id="PF14031">
    <property type="entry name" value="D-ser_dehydrat"/>
    <property type="match status" value="1"/>
</dbReference>
<evidence type="ECO:0000256" key="13">
    <source>
        <dbReference type="ARBA" id="ARBA00075219"/>
    </source>
</evidence>
<evidence type="ECO:0000313" key="15">
    <source>
        <dbReference type="EMBL" id="RYP11013.1"/>
    </source>
</evidence>
<proteinExistence type="inferred from homology"/>
<comment type="cofactor">
    <cofactor evidence="1">
        <name>pyridoxal 5'-phosphate</name>
        <dbReference type="ChEBI" id="CHEBI:597326"/>
    </cofactor>
</comment>